<dbReference type="AlphaFoldDB" id="A0A317P0K1"/>
<gene>
    <name evidence="2" type="ORF">DFR69_101316</name>
</gene>
<dbReference type="Proteomes" id="UP000246410">
    <property type="component" value="Unassembled WGS sequence"/>
</dbReference>
<feature type="compositionally biased region" description="Gly residues" evidence="1">
    <location>
        <begin position="406"/>
        <end position="420"/>
    </location>
</feature>
<evidence type="ECO:0000313" key="3">
    <source>
        <dbReference type="Proteomes" id="UP000246410"/>
    </source>
</evidence>
<feature type="compositionally biased region" description="Gly residues" evidence="1">
    <location>
        <begin position="428"/>
        <end position="442"/>
    </location>
</feature>
<keyword evidence="3" id="KW-1185">Reference proteome</keyword>
<reference evidence="2 3" key="1">
    <citation type="submission" date="2018-05" db="EMBL/GenBank/DDBJ databases">
        <title>Genomic Encyclopedia of Type Strains, Phase IV (KMG-IV): sequencing the most valuable type-strain genomes for metagenomic binning, comparative biology and taxonomic classification.</title>
        <authorList>
            <person name="Goeker M."/>
        </authorList>
    </citation>
    <scope>NUCLEOTIDE SEQUENCE [LARGE SCALE GENOMIC DNA]</scope>
    <source>
        <strain evidence="2 3">DSM 44717</strain>
    </source>
</reference>
<evidence type="ECO:0000256" key="1">
    <source>
        <dbReference type="SAM" id="MobiDB-lite"/>
    </source>
</evidence>
<feature type="region of interest" description="Disordered" evidence="1">
    <location>
        <begin position="488"/>
        <end position="548"/>
    </location>
</feature>
<feature type="compositionally biased region" description="Low complexity" evidence="1">
    <location>
        <begin position="443"/>
        <end position="452"/>
    </location>
</feature>
<sequence length="548" mass="52654">MKPLSTGDSGVITPDTAMATADAATQSALGAVPVDYTDQAILDVPLMQLPEDVVTAEDPVFTLAQKITEETQQAAVSPAGLSGLSGLGTGDVDAQDILSGVSADASAALSGAQTAVGQAAGPALAAAQTAFDQAKSAFTGASTGGTGTSGGAANSAAATTLTEDPVAALMNGISIPALPGIDTLFDPILQLLNSFGTGVFGSLDPTSILSQSSSLIESAMTVAQGGLKTVQQLWEGESADAATTASQQAQVEGQETSQRGFDIAALTEQAAAVVQSGNAQLSAIATTFAAQATALAPTIMLPPTQATLIGLATEHLGSAVTVVNTTRGQLAGHTAQLNGAVSQLAAQSGLPSPEEALSAVSENIGEPLLTQAESALSGTGDDTTAAAATGTGSPTTTPGSTSAAGLGTGGTGGSGGGSGAALGALGTARGGSGGSAGGGGTPSTGTPKATTAVPGATVPGGRVMTAGMGTGTGLGTTTGTGTGGSGFMGGGAGAGAGQRNNDDEHGRTVQPYQSRTGNDDLTGPLGESTPEVIGAVHEDERDADEDRF</sequence>
<feature type="compositionally biased region" description="Low complexity" evidence="1">
    <location>
        <begin position="376"/>
        <end position="405"/>
    </location>
</feature>
<dbReference type="EMBL" id="QGTL01000001">
    <property type="protein sequence ID" value="PWV80980.1"/>
    <property type="molecule type" value="Genomic_DNA"/>
</dbReference>
<feature type="compositionally biased region" description="Basic and acidic residues" evidence="1">
    <location>
        <begin position="536"/>
        <end position="548"/>
    </location>
</feature>
<protein>
    <submittedName>
        <fullName evidence="2">Uncharacterized protein</fullName>
    </submittedName>
</protein>
<name>A0A317P0K1_9NOCA</name>
<comment type="caution">
    <text evidence="2">The sequence shown here is derived from an EMBL/GenBank/DDBJ whole genome shotgun (WGS) entry which is preliminary data.</text>
</comment>
<evidence type="ECO:0000313" key="2">
    <source>
        <dbReference type="EMBL" id="PWV80980.1"/>
    </source>
</evidence>
<organism evidence="2 3">
    <name type="scientific">Nocardia neocaledoniensis</name>
    <dbReference type="NCBI Taxonomy" id="236511"/>
    <lineage>
        <taxon>Bacteria</taxon>
        <taxon>Bacillati</taxon>
        <taxon>Actinomycetota</taxon>
        <taxon>Actinomycetes</taxon>
        <taxon>Mycobacteriales</taxon>
        <taxon>Nocardiaceae</taxon>
        <taxon>Nocardia</taxon>
    </lineage>
</organism>
<proteinExistence type="predicted"/>
<feature type="region of interest" description="Disordered" evidence="1">
    <location>
        <begin position="376"/>
        <end position="462"/>
    </location>
</feature>
<dbReference type="RefSeq" id="WP_110035587.1">
    <property type="nucleotide sequence ID" value="NZ_QGTL01000001.1"/>
</dbReference>
<accession>A0A317P0K1</accession>